<accession>A0A6N3BTY8</accession>
<reference evidence="1" key="1">
    <citation type="submission" date="2019-11" db="EMBL/GenBank/DDBJ databases">
        <authorList>
            <person name="Feng L."/>
        </authorList>
    </citation>
    <scope>NUCLEOTIDE SEQUENCE</scope>
    <source>
        <strain evidence="1">PmerdaeLFYP103</strain>
    </source>
</reference>
<dbReference type="AlphaFoldDB" id="A0A6N3BTY8"/>
<proteinExistence type="predicted"/>
<organism evidence="1">
    <name type="scientific">Parabacteroides merdae</name>
    <dbReference type="NCBI Taxonomy" id="46503"/>
    <lineage>
        <taxon>Bacteria</taxon>
        <taxon>Pseudomonadati</taxon>
        <taxon>Bacteroidota</taxon>
        <taxon>Bacteroidia</taxon>
        <taxon>Bacteroidales</taxon>
        <taxon>Tannerellaceae</taxon>
        <taxon>Parabacteroides</taxon>
    </lineage>
</organism>
<sequence length="40" mass="4907">MANVLKIIHFTGSVKLFFPKVCYKVDFKIIKKRIYYEDFY</sequence>
<name>A0A6N3BTY8_9BACT</name>
<dbReference type="EMBL" id="CACRUV010000018">
    <property type="protein sequence ID" value="VYU08160.1"/>
    <property type="molecule type" value="Genomic_DNA"/>
</dbReference>
<protein>
    <submittedName>
        <fullName evidence="1">Uncharacterized protein</fullName>
    </submittedName>
</protein>
<gene>
    <name evidence="1" type="ORF">PMLFYP103_01164</name>
</gene>
<evidence type="ECO:0000313" key="1">
    <source>
        <dbReference type="EMBL" id="VYU08160.1"/>
    </source>
</evidence>